<proteinExistence type="inferred from homology"/>
<accession>A0A7C3SJW4</accession>
<dbReference type="HAMAP" id="MF_01326_B">
    <property type="entry name" value="Ribosomal_uL24_B"/>
    <property type="match status" value="1"/>
</dbReference>
<dbReference type="GO" id="GO:0006412">
    <property type="term" value="P:translation"/>
    <property type="evidence" value="ECO:0007669"/>
    <property type="project" value="UniProtKB-UniRule"/>
</dbReference>
<evidence type="ECO:0000256" key="2">
    <source>
        <dbReference type="ARBA" id="ARBA00022980"/>
    </source>
</evidence>
<gene>
    <name evidence="5" type="primary">rplX</name>
    <name evidence="8" type="ORF">ENV62_07385</name>
</gene>
<feature type="domain" description="KOW" evidence="7">
    <location>
        <begin position="15"/>
        <end position="42"/>
    </location>
</feature>
<evidence type="ECO:0000256" key="4">
    <source>
        <dbReference type="ARBA" id="ARBA00035206"/>
    </source>
</evidence>
<organism evidence="8">
    <name type="scientific">Desulfobacca acetoxidans</name>
    <dbReference type="NCBI Taxonomy" id="60893"/>
    <lineage>
        <taxon>Bacteria</taxon>
        <taxon>Pseudomonadati</taxon>
        <taxon>Thermodesulfobacteriota</taxon>
        <taxon>Desulfobaccia</taxon>
        <taxon>Desulfobaccales</taxon>
        <taxon>Desulfobaccaceae</taxon>
        <taxon>Desulfobacca</taxon>
    </lineage>
</organism>
<evidence type="ECO:0000256" key="1">
    <source>
        <dbReference type="ARBA" id="ARBA00010618"/>
    </source>
</evidence>
<keyword evidence="5" id="KW-0694">RNA-binding</keyword>
<evidence type="ECO:0000313" key="8">
    <source>
        <dbReference type="EMBL" id="HGB15039.1"/>
    </source>
</evidence>
<dbReference type="InterPro" id="IPR005825">
    <property type="entry name" value="Ribosomal_uL24_CS"/>
</dbReference>
<dbReference type="SUPFAM" id="SSF50104">
    <property type="entry name" value="Translation proteins SH3-like domain"/>
    <property type="match status" value="1"/>
</dbReference>
<evidence type="ECO:0000259" key="7">
    <source>
        <dbReference type="SMART" id="SM00739"/>
    </source>
</evidence>
<evidence type="ECO:0000256" key="3">
    <source>
        <dbReference type="ARBA" id="ARBA00023274"/>
    </source>
</evidence>
<comment type="function">
    <text evidence="5">One of two assembly initiator proteins, it binds directly to the 5'-end of the 23S rRNA, where it nucleates assembly of the 50S subunit.</text>
</comment>
<dbReference type="InterPro" id="IPR057264">
    <property type="entry name" value="Ribosomal_uL24_C"/>
</dbReference>
<reference evidence="8" key="1">
    <citation type="journal article" date="2020" name="mSystems">
        <title>Genome- and Community-Level Interaction Insights into Carbon Utilization and Element Cycling Functions of Hydrothermarchaeota in Hydrothermal Sediment.</title>
        <authorList>
            <person name="Zhou Z."/>
            <person name="Liu Y."/>
            <person name="Xu W."/>
            <person name="Pan J."/>
            <person name="Luo Z.H."/>
            <person name="Li M."/>
        </authorList>
    </citation>
    <scope>NUCLEOTIDE SEQUENCE [LARGE SCALE GENOMIC DNA]</scope>
    <source>
        <strain evidence="8">SpSt-776</strain>
    </source>
</reference>
<dbReference type="GO" id="GO:0019843">
    <property type="term" value="F:rRNA binding"/>
    <property type="evidence" value="ECO:0007669"/>
    <property type="project" value="UniProtKB-UniRule"/>
</dbReference>
<dbReference type="EMBL" id="DTHB01000049">
    <property type="protein sequence ID" value="HGB15039.1"/>
    <property type="molecule type" value="Genomic_DNA"/>
</dbReference>
<comment type="subunit">
    <text evidence="5">Part of the 50S ribosomal subunit.</text>
</comment>
<evidence type="ECO:0000256" key="6">
    <source>
        <dbReference type="RuleBase" id="RU003477"/>
    </source>
</evidence>
<dbReference type="InterPro" id="IPR003256">
    <property type="entry name" value="Ribosomal_uL24"/>
</dbReference>
<dbReference type="InterPro" id="IPR008991">
    <property type="entry name" value="Translation_prot_SH3-like_sf"/>
</dbReference>
<sequence length="117" mass="13093">MPKARKKPVEPVRIRLKKNDLVEVLSGKEKGKTGKILKVIRDKNQVVVEKVNMIKRHTRPSPTTGQGGILEKEAPLHVSKVMLICPKCATAGRFRLTKTAEGKKVRVCRKCKELIDG</sequence>
<dbReference type="InterPro" id="IPR014722">
    <property type="entry name" value="Rib_uL2_dom2"/>
</dbReference>
<dbReference type="PANTHER" id="PTHR12903">
    <property type="entry name" value="MITOCHONDRIAL RIBOSOMAL PROTEIN L24"/>
    <property type="match status" value="1"/>
</dbReference>
<protein>
    <recommendedName>
        <fullName evidence="4 5">Large ribosomal subunit protein uL24</fullName>
    </recommendedName>
</protein>
<comment type="caution">
    <text evidence="8">The sequence shown here is derived from an EMBL/GenBank/DDBJ whole genome shotgun (WGS) entry which is preliminary data.</text>
</comment>
<dbReference type="Pfam" id="PF00467">
    <property type="entry name" value="KOW"/>
    <property type="match status" value="1"/>
</dbReference>
<comment type="similarity">
    <text evidence="1 5 6">Belongs to the universal ribosomal protein uL24 family.</text>
</comment>
<dbReference type="Gene3D" id="2.30.30.30">
    <property type="match status" value="1"/>
</dbReference>
<dbReference type="CDD" id="cd06089">
    <property type="entry name" value="KOW_RPL26"/>
    <property type="match status" value="1"/>
</dbReference>
<name>A0A7C3SJW4_9BACT</name>
<dbReference type="SMART" id="SM00739">
    <property type="entry name" value="KOW"/>
    <property type="match status" value="1"/>
</dbReference>
<dbReference type="GO" id="GO:0005840">
    <property type="term" value="C:ribosome"/>
    <property type="evidence" value="ECO:0007669"/>
    <property type="project" value="UniProtKB-KW"/>
</dbReference>
<dbReference type="Pfam" id="PF17136">
    <property type="entry name" value="ribosomal_L24"/>
    <property type="match status" value="1"/>
</dbReference>
<keyword evidence="3 5" id="KW-0687">Ribonucleoprotein</keyword>
<comment type="function">
    <text evidence="5">One of the proteins that surrounds the polypeptide exit tunnel on the outside of the subunit.</text>
</comment>
<dbReference type="GO" id="GO:1990904">
    <property type="term" value="C:ribonucleoprotein complex"/>
    <property type="evidence" value="ECO:0007669"/>
    <property type="project" value="UniProtKB-KW"/>
</dbReference>
<dbReference type="InterPro" id="IPR041988">
    <property type="entry name" value="Ribosomal_uL24_KOW"/>
</dbReference>
<keyword evidence="5" id="KW-0699">rRNA-binding</keyword>
<dbReference type="NCBIfam" id="TIGR01079">
    <property type="entry name" value="rplX_bact"/>
    <property type="match status" value="1"/>
</dbReference>
<dbReference type="GO" id="GO:0003735">
    <property type="term" value="F:structural constituent of ribosome"/>
    <property type="evidence" value="ECO:0007669"/>
    <property type="project" value="InterPro"/>
</dbReference>
<evidence type="ECO:0000256" key="5">
    <source>
        <dbReference type="HAMAP-Rule" id="MF_01326"/>
    </source>
</evidence>
<keyword evidence="2 5" id="KW-0689">Ribosomal protein</keyword>
<dbReference type="PROSITE" id="PS01108">
    <property type="entry name" value="RIBOSOMAL_L24"/>
    <property type="match status" value="1"/>
</dbReference>
<dbReference type="InterPro" id="IPR005824">
    <property type="entry name" value="KOW"/>
</dbReference>
<dbReference type="AlphaFoldDB" id="A0A7C3SJW4"/>